<dbReference type="GO" id="GO:0009435">
    <property type="term" value="P:NAD+ biosynthetic process"/>
    <property type="evidence" value="ECO:0007669"/>
    <property type="project" value="UniProtKB-UniRule"/>
</dbReference>
<dbReference type="SUPFAM" id="SSF52402">
    <property type="entry name" value="Adenine nucleotide alpha hydrolases-like"/>
    <property type="match status" value="1"/>
</dbReference>
<dbReference type="InterPro" id="IPR014729">
    <property type="entry name" value="Rossmann-like_a/b/a_fold"/>
</dbReference>
<organism evidence="12 13">
    <name type="scientific">Cuscuta australis</name>
    <dbReference type="NCBI Taxonomy" id="267555"/>
    <lineage>
        <taxon>Eukaryota</taxon>
        <taxon>Viridiplantae</taxon>
        <taxon>Streptophyta</taxon>
        <taxon>Embryophyta</taxon>
        <taxon>Tracheophyta</taxon>
        <taxon>Spermatophyta</taxon>
        <taxon>Magnoliopsida</taxon>
        <taxon>eudicotyledons</taxon>
        <taxon>Gunneridae</taxon>
        <taxon>Pentapetalae</taxon>
        <taxon>asterids</taxon>
        <taxon>lamiids</taxon>
        <taxon>Solanales</taxon>
        <taxon>Convolvulaceae</taxon>
        <taxon>Cuscuteae</taxon>
        <taxon>Cuscuta</taxon>
        <taxon>Cuscuta subgen. Grammica</taxon>
        <taxon>Cuscuta sect. Cleistogrammica</taxon>
    </lineage>
</organism>
<dbReference type="Gene3D" id="3.60.110.10">
    <property type="entry name" value="Carbon-nitrogen hydrolase"/>
    <property type="match status" value="1"/>
</dbReference>
<dbReference type="PROSITE" id="PS50263">
    <property type="entry name" value="CN_HYDROLASE"/>
    <property type="match status" value="1"/>
</dbReference>
<evidence type="ECO:0000256" key="8">
    <source>
        <dbReference type="ARBA" id="ARBA00023027"/>
    </source>
</evidence>
<dbReference type="CDD" id="cd07570">
    <property type="entry name" value="GAT_Gln-NAD-synth"/>
    <property type="match status" value="1"/>
</dbReference>
<evidence type="ECO:0000256" key="2">
    <source>
        <dbReference type="ARBA" id="ARBA00007145"/>
    </source>
</evidence>
<comment type="similarity">
    <text evidence="2 10">In the C-terminal section; belongs to the NAD synthetase family.</text>
</comment>
<dbReference type="PANTHER" id="PTHR23090">
    <property type="entry name" value="NH 3 /GLUTAMINE-DEPENDENT NAD + SYNTHETASE"/>
    <property type="match status" value="1"/>
</dbReference>
<sequence>MRLLKVATCNLNNWAMDFDCNMKNIQVSISKAKEAGAMIRLGPELEITGYGCEDHFLELDTVSHAWECLKELLLGDWTDDILCSFGMPVIKGSERYNCQILCLNRKILMIRPKIWLANDGNYRELRWFTAWKQRCLEDFQLPSDVSEALTQTVVPFGYGYIQFSDTAVAAEVCEELFVPSPPHGELALNGVEVFMNASGSHHQLRKLDLRMRAFVSATHTRGGVYIYSNLQGCDGGRLYFDGCSCVVVNGDLVAQGSQFSLKDVEMVFAEIDLDVVASLRTSTSSFQEQASCKPKVSAVIVPYKLCKSFNLRRSLSSPLKIRYHSPEEEISLGPACWLWDYLRRSGASGFLLPLSGGADSSSVAAIVGSMCQLVVKEIANGDEQVKADAMRIGHYTDGQLPVDSKEFARRIFYTVFMGSENSSEATKYRAKLLADEVGSWHLNINIDGVVSSMISLFQTLTGKRPRYKVDGGSNIENLGLQNIQARVRMVLAFMLASLLPWVHNKPGFYLVLGSSNVDEALRGYLTKYDCSSADINPIGSISKTDLRTFLRWAATHLGYSSLAEIEAAPPTAELEPIRSNYSQLDEVDMGMTYDELSVYGRMRKIFRCGPVSMFKNLCYKWGTILTPKEVGDKVKHFFKYYSINRHKMTVLTPSYHAESYSPEDNRFDLRQFLYNVKWPYQFRKIDELVDELNGDHVAITKSTCQETDTVDGDGGGMGVVAAGAGNPKAGL</sequence>
<feature type="domain" description="CN hydrolase" evidence="11">
    <location>
        <begin position="4"/>
        <end position="273"/>
    </location>
</feature>
<dbReference type="InterPro" id="IPR036526">
    <property type="entry name" value="C-N_Hydrolase_sf"/>
</dbReference>
<evidence type="ECO:0000256" key="3">
    <source>
        <dbReference type="ARBA" id="ARBA00012743"/>
    </source>
</evidence>
<evidence type="ECO:0000256" key="9">
    <source>
        <dbReference type="ARBA" id="ARBA00052340"/>
    </source>
</evidence>
<dbReference type="GO" id="GO:0005737">
    <property type="term" value="C:cytoplasm"/>
    <property type="evidence" value="ECO:0007669"/>
    <property type="project" value="InterPro"/>
</dbReference>
<keyword evidence="7 10" id="KW-0067">ATP-binding</keyword>
<dbReference type="UniPathway" id="UPA00253">
    <property type="reaction ID" value="UER00334"/>
</dbReference>
<evidence type="ECO:0000256" key="6">
    <source>
        <dbReference type="ARBA" id="ARBA00022741"/>
    </source>
</evidence>
<gene>
    <name evidence="12" type="ORF">DM860_002697</name>
</gene>
<proteinExistence type="inferred from homology"/>
<keyword evidence="8 10" id="KW-0520">NAD</keyword>
<name>A0A328D2V8_9ASTE</name>
<accession>A0A328D2V8</accession>
<dbReference type="InterPro" id="IPR003010">
    <property type="entry name" value="C-N_Hydrolase"/>
</dbReference>
<evidence type="ECO:0000313" key="12">
    <source>
        <dbReference type="EMBL" id="RAL38719.1"/>
    </source>
</evidence>
<dbReference type="PIRSF" id="PIRSF006630">
    <property type="entry name" value="NADS_GAT"/>
    <property type="match status" value="1"/>
</dbReference>
<dbReference type="Proteomes" id="UP000249390">
    <property type="component" value="Unassembled WGS sequence"/>
</dbReference>
<dbReference type="InterPro" id="IPR003694">
    <property type="entry name" value="NAD_synthase"/>
</dbReference>
<comment type="caution">
    <text evidence="12">The sequence shown here is derived from an EMBL/GenBank/DDBJ whole genome shotgun (WGS) entry which is preliminary data.</text>
</comment>
<dbReference type="FunFam" id="3.60.110.10:FF:000003">
    <property type="entry name" value="Glutamine-dependent NAD(+) synthetase"/>
    <property type="match status" value="1"/>
</dbReference>
<dbReference type="GO" id="GO:0005524">
    <property type="term" value="F:ATP binding"/>
    <property type="evidence" value="ECO:0007669"/>
    <property type="project" value="UniProtKB-UniRule"/>
</dbReference>
<evidence type="ECO:0000313" key="13">
    <source>
        <dbReference type="Proteomes" id="UP000249390"/>
    </source>
</evidence>
<dbReference type="Gene3D" id="3.40.50.620">
    <property type="entry name" value="HUPs"/>
    <property type="match status" value="1"/>
</dbReference>
<protein>
    <recommendedName>
        <fullName evidence="4 10">Glutamine-dependent NAD(+) synthetase</fullName>
        <ecNumber evidence="3 10">6.3.5.1</ecNumber>
    </recommendedName>
    <alternativeName>
        <fullName evidence="10">NAD(+) synthase [glutamine-hydrolyzing]</fullName>
    </alternativeName>
</protein>
<dbReference type="InterPro" id="IPR022310">
    <property type="entry name" value="NAD/GMP_synthase"/>
</dbReference>
<dbReference type="Pfam" id="PF02540">
    <property type="entry name" value="NAD_synthase"/>
    <property type="match status" value="1"/>
</dbReference>
<dbReference type="Pfam" id="PF00795">
    <property type="entry name" value="CN_hydrolase"/>
    <property type="match status" value="1"/>
</dbReference>
<evidence type="ECO:0000259" key="11">
    <source>
        <dbReference type="PROSITE" id="PS50263"/>
    </source>
</evidence>
<keyword evidence="6 10" id="KW-0547">Nucleotide-binding</keyword>
<dbReference type="AlphaFoldDB" id="A0A328D2V8"/>
<dbReference type="CDD" id="cd00553">
    <property type="entry name" value="NAD_synthase"/>
    <property type="match status" value="1"/>
</dbReference>
<evidence type="ECO:0000256" key="10">
    <source>
        <dbReference type="PIRNR" id="PIRNR006630"/>
    </source>
</evidence>
<evidence type="ECO:0000256" key="7">
    <source>
        <dbReference type="ARBA" id="ARBA00022840"/>
    </source>
</evidence>
<evidence type="ECO:0000256" key="5">
    <source>
        <dbReference type="ARBA" id="ARBA00022598"/>
    </source>
</evidence>
<dbReference type="GO" id="GO:0003952">
    <property type="term" value="F:NAD+ synthase (glutamine-hydrolyzing) activity"/>
    <property type="evidence" value="ECO:0007669"/>
    <property type="project" value="UniProtKB-UniRule"/>
</dbReference>
<dbReference type="GO" id="GO:0004359">
    <property type="term" value="F:glutaminase activity"/>
    <property type="evidence" value="ECO:0007669"/>
    <property type="project" value="InterPro"/>
</dbReference>
<evidence type="ECO:0000256" key="4">
    <source>
        <dbReference type="ARBA" id="ARBA00017309"/>
    </source>
</evidence>
<dbReference type="HAMAP" id="MF_02090">
    <property type="entry name" value="NadE_glutamine_dep"/>
    <property type="match status" value="1"/>
</dbReference>
<keyword evidence="13" id="KW-1185">Reference proteome</keyword>
<dbReference type="InterPro" id="IPR014445">
    <property type="entry name" value="Gln-dep_NAD_synthase"/>
</dbReference>
<reference evidence="12 13" key="1">
    <citation type="submission" date="2018-06" db="EMBL/GenBank/DDBJ databases">
        <title>The Genome of Cuscuta australis (Dodder) Provides Insight into the Evolution of Plant Parasitism.</title>
        <authorList>
            <person name="Liu H."/>
        </authorList>
    </citation>
    <scope>NUCLEOTIDE SEQUENCE [LARGE SCALE GENOMIC DNA]</scope>
    <source>
        <strain evidence="13">cv. Yunnan</strain>
        <tissue evidence="12">Vines</tissue>
    </source>
</reference>
<dbReference type="PANTHER" id="PTHR23090:SF9">
    <property type="entry name" value="GLUTAMINE-DEPENDENT NAD(+) SYNTHETASE"/>
    <property type="match status" value="1"/>
</dbReference>
<dbReference type="SUPFAM" id="SSF56317">
    <property type="entry name" value="Carbon-nitrogen hydrolase"/>
    <property type="match status" value="1"/>
</dbReference>
<keyword evidence="5 10" id="KW-0436">Ligase</keyword>
<comment type="pathway">
    <text evidence="1 10">Cofactor biosynthesis; NAD(+) biosynthesis; NAD(+) from deamido-NAD(+) (L-Gln route): step 1/1.</text>
</comment>
<dbReference type="EC" id="6.3.5.1" evidence="3 10"/>
<evidence type="ECO:0000256" key="1">
    <source>
        <dbReference type="ARBA" id="ARBA00005188"/>
    </source>
</evidence>
<dbReference type="FunFam" id="3.40.50.620:FF:000036">
    <property type="entry name" value="Glutamine-dependent NAD(+) synthetase"/>
    <property type="match status" value="1"/>
</dbReference>
<dbReference type="EMBL" id="NQVE01000209">
    <property type="protein sequence ID" value="RAL38719.1"/>
    <property type="molecule type" value="Genomic_DNA"/>
</dbReference>
<comment type="catalytic activity">
    <reaction evidence="9 10">
        <text>deamido-NAD(+) + L-glutamine + ATP + H2O = L-glutamate + AMP + diphosphate + NAD(+) + H(+)</text>
        <dbReference type="Rhea" id="RHEA:24384"/>
        <dbReference type="ChEBI" id="CHEBI:15377"/>
        <dbReference type="ChEBI" id="CHEBI:15378"/>
        <dbReference type="ChEBI" id="CHEBI:29985"/>
        <dbReference type="ChEBI" id="CHEBI:30616"/>
        <dbReference type="ChEBI" id="CHEBI:33019"/>
        <dbReference type="ChEBI" id="CHEBI:57540"/>
        <dbReference type="ChEBI" id="CHEBI:58359"/>
        <dbReference type="ChEBI" id="CHEBI:58437"/>
        <dbReference type="ChEBI" id="CHEBI:456215"/>
        <dbReference type="EC" id="6.3.5.1"/>
    </reaction>
</comment>
<dbReference type="NCBIfam" id="TIGR00552">
    <property type="entry name" value="nadE"/>
    <property type="match status" value="1"/>
</dbReference>